<dbReference type="EMBL" id="JBGBPQ010000019">
    <property type="protein sequence ID" value="KAL1504768.1"/>
    <property type="molecule type" value="Genomic_DNA"/>
</dbReference>
<accession>A0AB34ITG3</accession>
<name>A0AB34ITG3_PRYPA</name>
<keyword evidence="3" id="KW-1185">Reference proteome</keyword>
<feature type="transmembrane region" description="Helical" evidence="1">
    <location>
        <begin position="85"/>
        <end position="107"/>
    </location>
</feature>
<reference evidence="2 3" key="1">
    <citation type="journal article" date="2024" name="Science">
        <title>Giant polyketide synthase enzymes in the biosynthesis of giant marine polyether toxins.</title>
        <authorList>
            <person name="Fallon T.R."/>
            <person name="Shende V.V."/>
            <person name="Wierzbicki I.H."/>
            <person name="Pendleton A.L."/>
            <person name="Watervoot N.F."/>
            <person name="Auber R.P."/>
            <person name="Gonzalez D.J."/>
            <person name="Wisecaver J.H."/>
            <person name="Moore B.S."/>
        </authorList>
    </citation>
    <scope>NUCLEOTIDE SEQUENCE [LARGE SCALE GENOMIC DNA]</scope>
    <source>
        <strain evidence="2 3">12B1</strain>
    </source>
</reference>
<keyword evidence="1" id="KW-0812">Transmembrane</keyword>
<evidence type="ECO:0000313" key="2">
    <source>
        <dbReference type="EMBL" id="KAL1504768.1"/>
    </source>
</evidence>
<evidence type="ECO:0008006" key="4">
    <source>
        <dbReference type="Google" id="ProtNLM"/>
    </source>
</evidence>
<keyword evidence="1" id="KW-0472">Membrane</keyword>
<evidence type="ECO:0000256" key="1">
    <source>
        <dbReference type="SAM" id="Phobius"/>
    </source>
</evidence>
<gene>
    <name evidence="2" type="ORF">AB1Y20_008544</name>
</gene>
<keyword evidence="1" id="KW-1133">Transmembrane helix</keyword>
<proteinExistence type="predicted"/>
<evidence type="ECO:0000313" key="3">
    <source>
        <dbReference type="Proteomes" id="UP001515480"/>
    </source>
</evidence>
<dbReference type="Proteomes" id="UP001515480">
    <property type="component" value="Unassembled WGS sequence"/>
</dbReference>
<protein>
    <recommendedName>
        <fullName evidence="4">Phosphotransferase</fullName>
    </recommendedName>
</protein>
<comment type="caution">
    <text evidence="2">The sequence shown here is derived from an EMBL/GenBank/DDBJ whole genome shotgun (WGS) entry which is preliminary data.</text>
</comment>
<organism evidence="2 3">
    <name type="scientific">Prymnesium parvum</name>
    <name type="common">Toxic golden alga</name>
    <dbReference type="NCBI Taxonomy" id="97485"/>
    <lineage>
        <taxon>Eukaryota</taxon>
        <taxon>Haptista</taxon>
        <taxon>Haptophyta</taxon>
        <taxon>Prymnesiophyceae</taxon>
        <taxon>Prymnesiales</taxon>
        <taxon>Prymnesiaceae</taxon>
        <taxon>Prymnesium</taxon>
    </lineage>
</organism>
<dbReference type="AlphaFoldDB" id="A0AB34ITG3"/>
<sequence>MALAREKTNSIMASALQKTFGVDGDLVSTGGGTNLSTLMEAFADRFKTNALNEGIEQVDATRGDTIAILRDNGVTNLASFKINGLNMNVILVLCAHVIANVTMRALLRLTKPLFGTKAAMDLFMFHAYKIPLSDDAFDLVQDPGEEELLNKGLAISYLS</sequence>